<keyword evidence="10" id="KW-0393">Immunoglobulin domain</keyword>
<keyword evidence="7" id="KW-1015">Disulfide bond</keyword>
<evidence type="ECO:0000256" key="6">
    <source>
        <dbReference type="ARBA" id="ARBA00023136"/>
    </source>
</evidence>
<comment type="subcellular location">
    <subcellularLocation>
        <location evidence="1">Cell membrane</location>
        <topology evidence="1">Single-pass type I membrane protein</topology>
    </subcellularLocation>
</comment>
<feature type="transmembrane region" description="Helical" evidence="12">
    <location>
        <begin position="470"/>
        <end position="492"/>
    </location>
</feature>
<dbReference type="GO" id="GO:0009897">
    <property type="term" value="C:external side of plasma membrane"/>
    <property type="evidence" value="ECO:0007669"/>
    <property type="project" value="TreeGrafter"/>
</dbReference>
<evidence type="ECO:0000313" key="14">
    <source>
        <dbReference type="EMBL" id="KAF0037555.1"/>
    </source>
</evidence>
<evidence type="ECO:0000259" key="13">
    <source>
        <dbReference type="PROSITE" id="PS50835"/>
    </source>
</evidence>
<evidence type="ECO:0000256" key="11">
    <source>
        <dbReference type="SAM" id="MobiDB-lite"/>
    </source>
</evidence>
<dbReference type="InterPro" id="IPR013106">
    <property type="entry name" value="Ig_V-set"/>
</dbReference>
<dbReference type="Gene3D" id="2.60.40.10">
    <property type="entry name" value="Immunoglobulins"/>
    <property type="match status" value="3"/>
</dbReference>
<keyword evidence="6 12" id="KW-0472">Membrane</keyword>
<feature type="transmembrane region" description="Helical" evidence="12">
    <location>
        <begin position="647"/>
        <end position="670"/>
    </location>
</feature>
<dbReference type="InterPro" id="IPR051713">
    <property type="entry name" value="T-cell_Activation_Regulation"/>
</dbReference>
<feature type="region of interest" description="Disordered" evidence="11">
    <location>
        <begin position="1"/>
        <end position="130"/>
    </location>
</feature>
<dbReference type="GO" id="GO:0042130">
    <property type="term" value="P:negative regulation of T cell proliferation"/>
    <property type="evidence" value="ECO:0007669"/>
    <property type="project" value="TreeGrafter"/>
</dbReference>
<dbReference type="InterPro" id="IPR053896">
    <property type="entry name" value="BTN3A2-like_Ig-C"/>
</dbReference>
<evidence type="ECO:0000256" key="5">
    <source>
        <dbReference type="ARBA" id="ARBA00022989"/>
    </source>
</evidence>
<evidence type="ECO:0000256" key="1">
    <source>
        <dbReference type="ARBA" id="ARBA00004251"/>
    </source>
</evidence>
<dbReference type="PANTHER" id="PTHR25466:SF14">
    <property type="entry name" value="BUTYROPHILIN SUBFAMILY 2 MEMBER A2-LIKE-RELATED"/>
    <property type="match status" value="1"/>
</dbReference>
<keyword evidence="8" id="KW-0675">Receptor</keyword>
<keyword evidence="5 12" id="KW-1133">Transmembrane helix</keyword>
<evidence type="ECO:0000256" key="4">
    <source>
        <dbReference type="ARBA" id="ARBA00022729"/>
    </source>
</evidence>
<dbReference type="SMART" id="SM00409">
    <property type="entry name" value="IG"/>
    <property type="match status" value="3"/>
</dbReference>
<accession>A0A6A4SXS2</accession>
<dbReference type="PROSITE" id="PS50835">
    <property type="entry name" value="IG_LIKE"/>
    <property type="match status" value="2"/>
</dbReference>
<feature type="domain" description="Ig-like" evidence="13">
    <location>
        <begin position="253"/>
        <end position="349"/>
    </location>
</feature>
<evidence type="ECO:0000256" key="2">
    <source>
        <dbReference type="ARBA" id="ARBA00022475"/>
    </source>
</evidence>
<evidence type="ECO:0000256" key="10">
    <source>
        <dbReference type="ARBA" id="ARBA00023319"/>
    </source>
</evidence>
<dbReference type="InterPro" id="IPR007110">
    <property type="entry name" value="Ig-like_dom"/>
</dbReference>
<dbReference type="GO" id="GO:0031295">
    <property type="term" value="P:T cell costimulation"/>
    <property type="evidence" value="ECO:0007669"/>
    <property type="project" value="TreeGrafter"/>
</dbReference>
<dbReference type="SUPFAM" id="SSF48726">
    <property type="entry name" value="Immunoglobulin"/>
    <property type="match status" value="3"/>
</dbReference>
<keyword evidence="9" id="KW-0325">Glycoprotein</keyword>
<gene>
    <name evidence="14" type="ORF">F2P81_010429</name>
</gene>
<evidence type="ECO:0000313" key="15">
    <source>
        <dbReference type="Proteomes" id="UP000438429"/>
    </source>
</evidence>
<dbReference type="AlphaFoldDB" id="A0A6A4SXS2"/>
<proteinExistence type="predicted"/>
<dbReference type="InterPro" id="IPR003599">
    <property type="entry name" value="Ig_sub"/>
</dbReference>
<dbReference type="GO" id="GO:0071222">
    <property type="term" value="P:cellular response to lipopolysaccharide"/>
    <property type="evidence" value="ECO:0007669"/>
    <property type="project" value="TreeGrafter"/>
</dbReference>
<dbReference type="GO" id="GO:0007166">
    <property type="term" value="P:cell surface receptor signaling pathway"/>
    <property type="evidence" value="ECO:0007669"/>
    <property type="project" value="TreeGrafter"/>
</dbReference>
<evidence type="ECO:0000256" key="3">
    <source>
        <dbReference type="ARBA" id="ARBA00022692"/>
    </source>
</evidence>
<dbReference type="InterPro" id="IPR013783">
    <property type="entry name" value="Ig-like_fold"/>
</dbReference>
<dbReference type="GO" id="GO:0006955">
    <property type="term" value="P:immune response"/>
    <property type="evidence" value="ECO:0007669"/>
    <property type="project" value="TreeGrafter"/>
</dbReference>
<feature type="domain" description="Ig-like" evidence="13">
    <location>
        <begin position="357"/>
        <end position="448"/>
    </location>
</feature>
<protein>
    <recommendedName>
        <fullName evidence="13">Ig-like domain-containing protein</fullName>
    </recommendedName>
</protein>
<dbReference type="Proteomes" id="UP000438429">
    <property type="component" value="Unassembled WGS sequence"/>
</dbReference>
<keyword evidence="2" id="KW-1003">Cell membrane</keyword>
<dbReference type="EMBL" id="VEVO01000009">
    <property type="protein sequence ID" value="KAF0037555.1"/>
    <property type="molecule type" value="Genomic_DNA"/>
</dbReference>
<evidence type="ECO:0000256" key="9">
    <source>
        <dbReference type="ARBA" id="ARBA00023180"/>
    </source>
</evidence>
<feature type="compositionally biased region" description="Polar residues" evidence="11">
    <location>
        <begin position="1"/>
        <end position="10"/>
    </location>
</feature>
<dbReference type="Pfam" id="PF22705">
    <property type="entry name" value="C2-set_3"/>
    <property type="match status" value="1"/>
</dbReference>
<evidence type="ECO:0000256" key="12">
    <source>
        <dbReference type="SAM" id="Phobius"/>
    </source>
</evidence>
<keyword evidence="3 12" id="KW-0812">Transmembrane</keyword>
<organism evidence="14 15">
    <name type="scientific">Scophthalmus maximus</name>
    <name type="common">Turbot</name>
    <name type="synonym">Psetta maxima</name>
    <dbReference type="NCBI Taxonomy" id="52904"/>
    <lineage>
        <taxon>Eukaryota</taxon>
        <taxon>Metazoa</taxon>
        <taxon>Chordata</taxon>
        <taxon>Craniata</taxon>
        <taxon>Vertebrata</taxon>
        <taxon>Euteleostomi</taxon>
        <taxon>Actinopterygii</taxon>
        <taxon>Neopterygii</taxon>
        <taxon>Teleostei</taxon>
        <taxon>Neoteleostei</taxon>
        <taxon>Acanthomorphata</taxon>
        <taxon>Carangaria</taxon>
        <taxon>Pleuronectiformes</taxon>
        <taxon>Pleuronectoidei</taxon>
        <taxon>Scophthalmidae</taxon>
        <taxon>Scophthalmus</taxon>
    </lineage>
</organism>
<dbReference type="Pfam" id="PF07686">
    <property type="entry name" value="V-set"/>
    <property type="match status" value="2"/>
</dbReference>
<name>A0A6A4SXS2_SCOMX</name>
<sequence>MEPGAKNSSRILRPPGGASNISLGADEEKAPVRKNKMASSVFAEPEDPYANRRNNPPGGKPTGVLCGEPSAPLRRGGNNNNHSADGTEGENPLRDHDNSAAEAVPEQQQQQEDAPPAEDPSAATTSNKTGFPHTASYQYHQDLIFPLRVNGMSLVVTLVFLQRLGGGSSATRVEVVVYRGSGACACAPRVASRARGSVCEEARARGSVCEEARARGSVCEVRLSRALLICVCAEDLQNVFVRVQCKEMVGQYGQQSLLECVVLTTHGVADAEIGTVSWRKEGVEKPLLVFTKGEITIQQPGYKFAEPSWNNKNMNVSLLITNTAMTNAGVYTCLVITNSGDDESRIQLNVIARYSEPIIRSIPEKITGNADAALICDSIGGYPEGEIQWIVEGNKEWTKSSEMKVEQAQSGLFRLTSKLTLLRGSIFSKYTCVVFNASGGKEAEAIYTVEDIPEPEELGGRKGMESASKIVAPVVVIGSVLIGLMIVLLVLYRLRSQRDRQEVFNCDPDAEDEDIVVWRESGENVTLECSLAKCPSSIDGFVGMYLYHDLKKCAEVLYYHSSPKYDKITPRIGYLERVEMKGSLKKNTVTISNLTVGDSGIYRCVYRGNVATQLKCNVYNLFVLGVQPCPRSEEELRDNVSETSPPLVLIIVASCAISIIATVIVILLIFRVKQWTGGRRSARTASNDCVYEVMTKNGFNRVAAPEVQLPDVYGFARQIEK</sequence>
<dbReference type="GO" id="GO:0042102">
    <property type="term" value="P:positive regulation of T cell proliferation"/>
    <property type="evidence" value="ECO:0007669"/>
    <property type="project" value="TreeGrafter"/>
</dbReference>
<reference evidence="14 15" key="1">
    <citation type="submission" date="2019-06" db="EMBL/GenBank/DDBJ databases">
        <title>Draft genomes of female and male turbot (Scophthalmus maximus).</title>
        <authorList>
            <person name="Xu H."/>
            <person name="Xu X.-W."/>
            <person name="Shao C."/>
            <person name="Chen S."/>
        </authorList>
    </citation>
    <scope>NUCLEOTIDE SEQUENCE [LARGE SCALE GENOMIC DNA]</scope>
    <source>
        <strain evidence="14">Ysfricsl-2016a</strain>
        <tissue evidence="14">Blood</tissue>
    </source>
</reference>
<comment type="caution">
    <text evidence="14">The sequence shown here is derived from an EMBL/GenBank/DDBJ whole genome shotgun (WGS) entry which is preliminary data.</text>
</comment>
<evidence type="ECO:0000256" key="8">
    <source>
        <dbReference type="ARBA" id="ARBA00023170"/>
    </source>
</evidence>
<dbReference type="PANTHER" id="PTHR25466">
    <property type="entry name" value="T-LYMPHOCYTE ACTIVATION ANTIGEN"/>
    <property type="match status" value="1"/>
</dbReference>
<evidence type="ECO:0000256" key="7">
    <source>
        <dbReference type="ARBA" id="ARBA00023157"/>
    </source>
</evidence>
<keyword evidence="4" id="KW-0732">Signal</keyword>
<feature type="compositionally biased region" description="Low complexity" evidence="11">
    <location>
        <begin position="100"/>
        <end position="126"/>
    </location>
</feature>
<dbReference type="InterPro" id="IPR036179">
    <property type="entry name" value="Ig-like_dom_sf"/>
</dbReference>